<dbReference type="Pfam" id="PF11949">
    <property type="entry name" value="DUF3466"/>
    <property type="match status" value="1"/>
</dbReference>
<organism evidence="2 3">
    <name type="scientific">Litorilituus sediminis</name>
    <dbReference type="NCBI Taxonomy" id="718192"/>
    <lineage>
        <taxon>Bacteria</taxon>
        <taxon>Pseudomonadati</taxon>
        <taxon>Pseudomonadota</taxon>
        <taxon>Gammaproteobacteria</taxon>
        <taxon>Alteromonadales</taxon>
        <taxon>Colwelliaceae</taxon>
        <taxon>Litorilituus</taxon>
    </lineage>
</organism>
<dbReference type="EMBL" id="CP034759">
    <property type="protein sequence ID" value="QBG35060.1"/>
    <property type="molecule type" value="Genomic_DNA"/>
</dbReference>
<dbReference type="OrthoDB" id="6219137at2"/>
<feature type="chain" id="PRO_5021005277" evidence="1">
    <location>
        <begin position="28"/>
        <end position="603"/>
    </location>
</feature>
<sequence>MKQFAKRVLALGVSSALSIGMAASVHAATYKVVDKGAVGELKYTYAQHQNHNGEMAISGAKSYNLPVQFDYLDEQNFQDIEEYANAYHERTHGLEDIEDYDAMVAGNPTANDLAWVVRWLQDTSRGAGSRSNELVYEYQRIIDFVAMTHLGKEGSQSEQFVIFDQVFEGTDQLTRSTVDIIAGITDSGVAYGSGTAPYLPMEPFTDSNGNIRNFWLREFGQRGFFSYDNGAQVLPVVPAETQYGGGLSAVIDVNENGSAVGFMSYKLNENTVEYIQDETGGCADPDILDDIPYEICVQNLQTNMYHMMAYKASLSPDGSVEVEQLGLLIEPHPDDERPHSSYATAVNNSGVAVGYASGWYDEEVTSPAVDQRSYGSYAVMYKDGEVFDFNQKNNRFLGRGVVISKANDINDKGIAVGYRYDDAVVKKLFYVDTTKPKEEMELITHPGFFTTSDTTAYAINESGLIVGDGEIESHNDSTSNPRRTAAFLYDSINGSFKNVNNLIGCDSPYTIIQARDINDENVISATAIIKVQRLDSKGQPMLDENGNPELEDVVRAVTLEPTDGEEESCEIEEDKVERQGASTSVFTVLSLFGLLALRRRIFN</sequence>
<reference evidence="2 3" key="1">
    <citation type="submission" date="2018-12" db="EMBL/GenBank/DDBJ databases">
        <title>Complete genome of Litorilituus sediminis.</title>
        <authorList>
            <person name="Liu A."/>
            <person name="Rong J."/>
        </authorList>
    </citation>
    <scope>NUCLEOTIDE SEQUENCE [LARGE SCALE GENOMIC DNA]</scope>
    <source>
        <strain evidence="2 3">JCM 17549</strain>
    </source>
</reference>
<name>A0A4V0ZFU9_9GAMM</name>
<dbReference type="AlphaFoldDB" id="A0A4V0ZFU9"/>
<keyword evidence="3" id="KW-1185">Reference proteome</keyword>
<dbReference type="InterPro" id="IPR022562">
    <property type="entry name" value="DUF3466"/>
</dbReference>
<evidence type="ECO:0000313" key="3">
    <source>
        <dbReference type="Proteomes" id="UP000290244"/>
    </source>
</evidence>
<feature type="signal peptide" evidence="1">
    <location>
        <begin position="1"/>
        <end position="27"/>
    </location>
</feature>
<evidence type="ECO:0000256" key="1">
    <source>
        <dbReference type="SAM" id="SignalP"/>
    </source>
</evidence>
<gene>
    <name evidence="2" type="ORF">EMK97_04630</name>
</gene>
<accession>A0A4V0ZFU9</accession>
<dbReference type="RefSeq" id="WP_130599867.1">
    <property type="nucleotide sequence ID" value="NZ_CP034759.1"/>
</dbReference>
<protein>
    <submittedName>
        <fullName evidence="2">DUF3466 family protein</fullName>
    </submittedName>
</protein>
<keyword evidence="1" id="KW-0732">Signal</keyword>
<proteinExistence type="predicted"/>
<evidence type="ECO:0000313" key="2">
    <source>
        <dbReference type="EMBL" id="QBG35060.1"/>
    </source>
</evidence>
<dbReference type="KEGG" id="lsd:EMK97_04630"/>
<dbReference type="Proteomes" id="UP000290244">
    <property type="component" value="Chromosome"/>
</dbReference>